<feature type="transmembrane region" description="Helical" evidence="1">
    <location>
        <begin position="175"/>
        <end position="193"/>
    </location>
</feature>
<keyword evidence="1" id="KW-1133">Transmembrane helix</keyword>
<dbReference type="InParanoid" id="A0A0C3KDI9"/>
<feature type="transmembrane region" description="Helical" evidence="1">
    <location>
        <begin position="101"/>
        <end position="122"/>
    </location>
</feature>
<evidence type="ECO:0008006" key="4">
    <source>
        <dbReference type="Google" id="ProtNLM"/>
    </source>
</evidence>
<feature type="transmembrane region" description="Helical" evidence="1">
    <location>
        <begin position="129"/>
        <end position="145"/>
    </location>
</feature>
<gene>
    <name evidence="2" type="ORF">M404DRAFT_135674</name>
</gene>
<keyword evidence="1" id="KW-0472">Membrane</keyword>
<proteinExistence type="predicted"/>
<dbReference type="Pfam" id="PF13398">
    <property type="entry name" value="Peptidase_M50B"/>
    <property type="match status" value="1"/>
</dbReference>
<keyword evidence="3" id="KW-1185">Reference proteome</keyword>
<evidence type="ECO:0000313" key="3">
    <source>
        <dbReference type="Proteomes" id="UP000054217"/>
    </source>
</evidence>
<dbReference type="OrthoDB" id="40823at2759"/>
<feature type="transmembrane region" description="Helical" evidence="1">
    <location>
        <begin position="28"/>
        <end position="46"/>
    </location>
</feature>
<protein>
    <recommendedName>
        <fullName evidence="4">Peptidase M50B-like-domain-containing protein</fullName>
    </recommendedName>
</protein>
<dbReference type="PANTHER" id="PTHR33979:SF2">
    <property type="entry name" value="PEPTIDASE M50B-LIKE-DOMAIN-CONTAINING PROTEIN"/>
    <property type="match status" value="1"/>
</dbReference>
<accession>A0A0C3KDI9</accession>
<keyword evidence="1" id="KW-0812">Transmembrane</keyword>
<dbReference type="InterPro" id="IPR049500">
    <property type="entry name" value="Peptidase_M50B-like"/>
</dbReference>
<feature type="transmembrane region" description="Helical" evidence="1">
    <location>
        <begin position="66"/>
        <end position="89"/>
    </location>
</feature>
<feature type="transmembrane region" description="Helical" evidence="1">
    <location>
        <begin position="218"/>
        <end position="242"/>
    </location>
</feature>
<sequence length="335" mass="36728">MSESGPPAGVLPTPATTPPLVPTHDQVVVLYVTVVYAVVIFGIWNIPGARTLINPLKLFTIGWHELCHIIAAILTGGTILSVTIDPFLGGATLIEGGKPPVILSAGYIGSTIFGGVFILGGFDTLVAKILSFVLGIGLVTPLVLVRDKLTILLTVLYEGLLVGFWFIAHAQALRWYCLFVGVMNVFFVIWDIADDKFFRKANDSDCTQFHIMFPRLPAHFWACVWIIFEIGICIAFLLLGIVSFKLSDGDMNTQAGKKTSGTIGLCIIPDDIQSCFPAYMTHVDDEERFKSRHTQLPRRTHGHLYHGNSVSVSFCYITPHVSIAALHTCSHSYHT</sequence>
<evidence type="ECO:0000256" key="1">
    <source>
        <dbReference type="SAM" id="Phobius"/>
    </source>
</evidence>
<dbReference type="HOGENOM" id="CLU_066780_0_0_1"/>
<name>A0A0C3KDI9_PISTI</name>
<evidence type="ECO:0000313" key="2">
    <source>
        <dbReference type="EMBL" id="KIO07687.1"/>
    </source>
</evidence>
<dbReference type="PANTHER" id="PTHR33979">
    <property type="entry name" value="OS02G0221600 PROTEIN"/>
    <property type="match status" value="1"/>
</dbReference>
<reference evidence="3" key="2">
    <citation type="submission" date="2015-01" db="EMBL/GenBank/DDBJ databases">
        <title>Evolutionary Origins and Diversification of the Mycorrhizal Mutualists.</title>
        <authorList>
            <consortium name="DOE Joint Genome Institute"/>
            <consortium name="Mycorrhizal Genomics Consortium"/>
            <person name="Kohler A."/>
            <person name="Kuo A."/>
            <person name="Nagy L.G."/>
            <person name="Floudas D."/>
            <person name="Copeland A."/>
            <person name="Barry K.W."/>
            <person name="Cichocki N."/>
            <person name="Veneault-Fourrey C."/>
            <person name="LaButti K."/>
            <person name="Lindquist E.A."/>
            <person name="Lipzen A."/>
            <person name="Lundell T."/>
            <person name="Morin E."/>
            <person name="Murat C."/>
            <person name="Riley R."/>
            <person name="Ohm R."/>
            <person name="Sun H."/>
            <person name="Tunlid A."/>
            <person name="Henrissat B."/>
            <person name="Grigoriev I.V."/>
            <person name="Hibbett D.S."/>
            <person name="Martin F."/>
        </authorList>
    </citation>
    <scope>NUCLEOTIDE SEQUENCE [LARGE SCALE GENOMIC DNA]</scope>
    <source>
        <strain evidence="3">Marx 270</strain>
    </source>
</reference>
<dbReference type="EMBL" id="KN831959">
    <property type="protein sequence ID" value="KIO07687.1"/>
    <property type="molecule type" value="Genomic_DNA"/>
</dbReference>
<feature type="transmembrane region" description="Helical" evidence="1">
    <location>
        <begin position="151"/>
        <end position="168"/>
    </location>
</feature>
<reference evidence="2 3" key="1">
    <citation type="submission" date="2014-04" db="EMBL/GenBank/DDBJ databases">
        <authorList>
            <consortium name="DOE Joint Genome Institute"/>
            <person name="Kuo A."/>
            <person name="Kohler A."/>
            <person name="Costa M.D."/>
            <person name="Nagy L.G."/>
            <person name="Floudas D."/>
            <person name="Copeland A."/>
            <person name="Barry K.W."/>
            <person name="Cichocki N."/>
            <person name="Veneault-Fourrey C."/>
            <person name="LaButti K."/>
            <person name="Lindquist E.A."/>
            <person name="Lipzen A."/>
            <person name="Lundell T."/>
            <person name="Morin E."/>
            <person name="Murat C."/>
            <person name="Sun H."/>
            <person name="Tunlid A."/>
            <person name="Henrissat B."/>
            <person name="Grigoriev I.V."/>
            <person name="Hibbett D.S."/>
            <person name="Martin F."/>
            <person name="Nordberg H.P."/>
            <person name="Cantor M.N."/>
            <person name="Hua S.X."/>
        </authorList>
    </citation>
    <scope>NUCLEOTIDE SEQUENCE [LARGE SCALE GENOMIC DNA]</scope>
    <source>
        <strain evidence="2 3">Marx 270</strain>
    </source>
</reference>
<dbReference type="Proteomes" id="UP000054217">
    <property type="component" value="Unassembled WGS sequence"/>
</dbReference>
<organism evidence="2 3">
    <name type="scientific">Pisolithus tinctorius Marx 270</name>
    <dbReference type="NCBI Taxonomy" id="870435"/>
    <lineage>
        <taxon>Eukaryota</taxon>
        <taxon>Fungi</taxon>
        <taxon>Dikarya</taxon>
        <taxon>Basidiomycota</taxon>
        <taxon>Agaricomycotina</taxon>
        <taxon>Agaricomycetes</taxon>
        <taxon>Agaricomycetidae</taxon>
        <taxon>Boletales</taxon>
        <taxon>Sclerodermatineae</taxon>
        <taxon>Pisolithaceae</taxon>
        <taxon>Pisolithus</taxon>
    </lineage>
</organism>
<dbReference type="AlphaFoldDB" id="A0A0C3KDI9"/>